<reference evidence="6 7" key="1">
    <citation type="submission" date="2017-01" db="EMBL/GenBank/DDBJ databases">
        <authorList>
            <person name="Mah S.A."/>
            <person name="Swanson W.J."/>
            <person name="Moy G.W."/>
            <person name="Vacquier V.D."/>
        </authorList>
    </citation>
    <scope>NUCLEOTIDE SEQUENCE [LARGE SCALE GENOMIC DNA]</scope>
    <source>
        <strain evidence="6 7">GSMNP</strain>
    </source>
</reference>
<evidence type="ECO:0000313" key="6">
    <source>
        <dbReference type="EMBL" id="OMJ22234.1"/>
    </source>
</evidence>
<feature type="compositionally biased region" description="Low complexity" evidence="4">
    <location>
        <begin position="576"/>
        <end position="592"/>
    </location>
</feature>
<keyword evidence="2" id="KW-0963">Cytoplasm</keyword>
<sequence length="692" mass="76795">MMSPSKAYARPNPKNNQNSFNARQSINQGPIHINARERPASAIFFANATHTLPEADQIDEWFESLTQYEDMLEDMAKVSLDPVFKDELNAIDQWFSVLSDPERTAALYNLIQHSSDIQIRFFITILQQMAKTEPTLSTLHEESSKPAESTQFSQQNSNISGNQSTASVYSSNYDSNRTSSFSNSSNFQNYHPYKNDADNIPGTEEDFRNVSYGLKDSPLDIKTLSFESQSSIFPKNSWQAENSNNNDGFMFGSSSSFLRNRESISKKDTAASANNLELSSNINPSRWIQNSLHVNSIGIPPENSSSNRKSAFLDRPNSLVEADSNPDWRNKPYSQPSNFANGIGFNSGNSLNPQNINNPNLAGSNSISSSSPRTSSFLLSGGRQSFAEKEHGSIRWSTFSDSLDPYIPVNQDRSPSLSSMLDTQSIGDRRSISNRLSIVLGANRDLNSQIPPPPGVYSQLQQTSSSFRNIQTQNQNQPSYSGNYASQQKKENSYQDSSNKSGSNNNNSGTSSNNYKSSSNIYSTQNNRFAPTETKSNQYSSNQYSTMKGPNESMNSISHTKAQSLIKQKAAGLRVNNSSSSTPSNQFNSSESKNYKPTIKVSEDNETPSLQANANKPVKQSTDTVDLELLNDVPAWMKSLRLHKYIPCFEGMDYKQIINLDDASLTNLGVQALGARRKMLKVFEAVKLELNA</sequence>
<evidence type="ECO:0000313" key="7">
    <source>
        <dbReference type="Proteomes" id="UP000187283"/>
    </source>
</evidence>
<dbReference type="PANTHER" id="PTHR12515">
    <property type="entry name" value="STERILE ALPHA MOTIF DOMAIN CONTAINING PROTEIN 4-RELATED"/>
    <property type="match status" value="1"/>
</dbReference>
<dbReference type="GO" id="GO:0003729">
    <property type="term" value="F:mRNA binding"/>
    <property type="evidence" value="ECO:0007669"/>
    <property type="project" value="TreeGrafter"/>
</dbReference>
<dbReference type="PANTHER" id="PTHR12515:SF5">
    <property type="entry name" value="PROTEIN SMAUG"/>
    <property type="match status" value="1"/>
</dbReference>
<dbReference type="InterPro" id="IPR057327">
    <property type="entry name" value="Vts1_dom"/>
</dbReference>
<dbReference type="Proteomes" id="UP000187283">
    <property type="component" value="Unassembled WGS sequence"/>
</dbReference>
<dbReference type="InterPro" id="IPR050897">
    <property type="entry name" value="SMAUG/VTS1_RNA-bind"/>
</dbReference>
<name>A0A1R1Y612_9FUNG</name>
<dbReference type="OrthoDB" id="2155283at2759"/>
<dbReference type="SMART" id="SM00454">
    <property type="entry name" value="SAM"/>
    <property type="match status" value="1"/>
</dbReference>
<dbReference type="GO" id="GO:0000289">
    <property type="term" value="P:nuclear-transcribed mRNA poly(A) tail shortening"/>
    <property type="evidence" value="ECO:0007669"/>
    <property type="project" value="TreeGrafter"/>
</dbReference>
<evidence type="ECO:0000256" key="4">
    <source>
        <dbReference type="SAM" id="MobiDB-lite"/>
    </source>
</evidence>
<feature type="compositionally biased region" description="Low complexity" evidence="4">
    <location>
        <begin position="497"/>
        <end position="524"/>
    </location>
</feature>
<dbReference type="SUPFAM" id="SSF47769">
    <property type="entry name" value="SAM/Pointed domain"/>
    <property type="match status" value="1"/>
</dbReference>
<proteinExistence type="predicted"/>
<feature type="compositionally biased region" description="Polar residues" evidence="4">
    <location>
        <begin position="165"/>
        <end position="178"/>
    </location>
</feature>
<dbReference type="AlphaFoldDB" id="A0A1R1Y612"/>
<evidence type="ECO:0000256" key="1">
    <source>
        <dbReference type="ARBA" id="ARBA00004496"/>
    </source>
</evidence>
<feature type="domain" description="SAM" evidence="5">
    <location>
        <begin position="631"/>
        <end position="689"/>
    </location>
</feature>
<feature type="compositionally biased region" description="Polar residues" evidence="4">
    <location>
        <begin position="472"/>
        <end position="487"/>
    </location>
</feature>
<evidence type="ECO:0000256" key="2">
    <source>
        <dbReference type="ARBA" id="ARBA00022490"/>
    </source>
</evidence>
<dbReference type="EMBL" id="LSSN01000812">
    <property type="protein sequence ID" value="OMJ22234.1"/>
    <property type="molecule type" value="Genomic_DNA"/>
</dbReference>
<feature type="region of interest" description="Disordered" evidence="4">
    <location>
        <begin position="472"/>
        <end position="597"/>
    </location>
</feature>
<dbReference type="GO" id="GO:0000932">
    <property type="term" value="C:P-body"/>
    <property type="evidence" value="ECO:0007669"/>
    <property type="project" value="TreeGrafter"/>
</dbReference>
<organism evidence="6 7">
    <name type="scientific">Smittium culicis</name>
    <dbReference type="NCBI Taxonomy" id="133412"/>
    <lineage>
        <taxon>Eukaryota</taxon>
        <taxon>Fungi</taxon>
        <taxon>Fungi incertae sedis</taxon>
        <taxon>Zoopagomycota</taxon>
        <taxon>Kickxellomycotina</taxon>
        <taxon>Harpellomycetes</taxon>
        <taxon>Harpellales</taxon>
        <taxon>Legeriomycetaceae</taxon>
        <taxon>Smittium</taxon>
    </lineage>
</organism>
<comment type="caution">
    <text evidence="6">The sequence shown here is derived from an EMBL/GenBank/DDBJ whole genome shotgun (WGS) entry which is preliminary data.</text>
</comment>
<protein>
    <submittedName>
        <fullName evidence="6">Protein VTS1</fullName>
    </submittedName>
</protein>
<feature type="region of interest" description="Disordered" evidence="4">
    <location>
        <begin position="136"/>
        <end position="204"/>
    </location>
</feature>
<dbReference type="STRING" id="133412.A0A1R1Y612"/>
<dbReference type="InterPro" id="IPR013761">
    <property type="entry name" value="SAM/pointed_sf"/>
</dbReference>
<gene>
    <name evidence="6" type="ORF">AYI70_g3012</name>
</gene>
<keyword evidence="3" id="KW-0694">RNA-binding</keyword>
<feature type="compositionally biased region" description="Low complexity" evidence="4">
    <location>
        <begin position="346"/>
        <end position="379"/>
    </location>
</feature>
<dbReference type="Pfam" id="PF00536">
    <property type="entry name" value="SAM_1"/>
    <property type="match status" value="1"/>
</dbReference>
<feature type="region of interest" description="Disordered" evidence="4">
    <location>
        <begin position="318"/>
        <end position="379"/>
    </location>
</feature>
<accession>A0A1R1Y612</accession>
<keyword evidence="7" id="KW-1185">Reference proteome</keyword>
<dbReference type="Pfam" id="PF25479">
    <property type="entry name" value="Vts1"/>
    <property type="match status" value="1"/>
</dbReference>
<dbReference type="Gene3D" id="1.10.150.50">
    <property type="entry name" value="Transcription Factor, Ets-1"/>
    <property type="match status" value="1"/>
</dbReference>
<evidence type="ECO:0000259" key="5">
    <source>
        <dbReference type="PROSITE" id="PS50105"/>
    </source>
</evidence>
<dbReference type="InterPro" id="IPR001660">
    <property type="entry name" value="SAM"/>
</dbReference>
<dbReference type="PROSITE" id="PS50105">
    <property type="entry name" value="SAM_DOMAIN"/>
    <property type="match status" value="1"/>
</dbReference>
<evidence type="ECO:0000256" key="3">
    <source>
        <dbReference type="ARBA" id="ARBA00022884"/>
    </source>
</evidence>
<feature type="compositionally biased region" description="Polar residues" evidence="4">
    <location>
        <begin position="525"/>
        <end position="566"/>
    </location>
</feature>
<feature type="compositionally biased region" description="Low complexity" evidence="4">
    <location>
        <begin position="151"/>
        <end position="164"/>
    </location>
</feature>
<feature type="region of interest" description="Disordered" evidence="4">
    <location>
        <begin position="1"/>
        <end position="22"/>
    </location>
</feature>
<feature type="compositionally biased region" description="Polar residues" evidence="4">
    <location>
        <begin position="13"/>
        <end position="22"/>
    </location>
</feature>
<comment type="subcellular location">
    <subcellularLocation>
        <location evidence="1">Cytoplasm</location>
    </subcellularLocation>
</comment>